<proteinExistence type="predicted"/>
<gene>
    <name evidence="1" type="primary">Cnig_chr_IV.g13669</name>
    <name evidence="1" type="ORF">B9Z55_013669</name>
</gene>
<dbReference type="Proteomes" id="UP000230233">
    <property type="component" value="Chromosome IV"/>
</dbReference>
<name>A0A2G5U2Y3_9PELO</name>
<evidence type="ECO:0000313" key="1">
    <source>
        <dbReference type="EMBL" id="PIC33823.1"/>
    </source>
</evidence>
<organism evidence="1 2">
    <name type="scientific">Caenorhabditis nigoni</name>
    <dbReference type="NCBI Taxonomy" id="1611254"/>
    <lineage>
        <taxon>Eukaryota</taxon>
        <taxon>Metazoa</taxon>
        <taxon>Ecdysozoa</taxon>
        <taxon>Nematoda</taxon>
        <taxon>Chromadorea</taxon>
        <taxon>Rhabditida</taxon>
        <taxon>Rhabditina</taxon>
        <taxon>Rhabditomorpha</taxon>
        <taxon>Rhabditoidea</taxon>
        <taxon>Rhabditidae</taxon>
        <taxon>Peloderinae</taxon>
        <taxon>Caenorhabditis</taxon>
    </lineage>
</organism>
<protein>
    <submittedName>
        <fullName evidence="1">Uncharacterized protein</fullName>
    </submittedName>
</protein>
<keyword evidence="2" id="KW-1185">Reference proteome</keyword>
<dbReference type="AlphaFoldDB" id="A0A2G5U2Y3"/>
<comment type="caution">
    <text evidence="1">The sequence shown here is derived from an EMBL/GenBank/DDBJ whole genome shotgun (WGS) entry which is preliminary data.</text>
</comment>
<accession>A0A2G5U2Y3</accession>
<evidence type="ECO:0000313" key="2">
    <source>
        <dbReference type="Proteomes" id="UP000230233"/>
    </source>
</evidence>
<dbReference type="EMBL" id="PDUG01000004">
    <property type="protein sequence ID" value="PIC33823.1"/>
    <property type="molecule type" value="Genomic_DNA"/>
</dbReference>
<reference evidence="2" key="1">
    <citation type="submission" date="2017-10" db="EMBL/GenBank/DDBJ databases">
        <title>Rapid genome shrinkage in a self-fertile nematode reveals novel sperm competition proteins.</title>
        <authorList>
            <person name="Yin D."/>
            <person name="Schwarz E.M."/>
            <person name="Thomas C.G."/>
            <person name="Felde R.L."/>
            <person name="Korf I.F."/>
            <person name="Cutter A.D."/>
            <person name="Schartner C.M."/>
            <person name="Ralston E.J."/>
            <person name="Meyer B.J."/>
            <person name="Haag E.S."/>
        </authorList>
    </citation>
    <scope>NUCLEOTIDE SEQUENCE [LARGE SCALE GENOMIC DNA]</scope>
    <source>
        <strain evidence="2">JU1422</strain>
    </source>
</reference>
<sequence>MVLELRFLLECKTSCGFAVGDGGGVPVPFIDGGSGKMHCKFFNEQRSGSLVWVPVPSGVSQTYQGGKHLNSDIQSRKVVVKMAYDVYYVLVLNRF</sequence>